<protein>
    <submittedName>
        <fullName evidence="2">Uncharacterized protein</fullName>
    </submittedName>
</protein>
<keyword evidence="1" id="KW-0812">Transmembrane</keyword>
<feature type="transmembrane region" description="Helical" evidence="1">
    <location>
        <begin position="15"/>
        <end position="36"/>
    </location>
</feature>
<gene>
    <name evidence="2" type="ORF">ACFFTR_09025</name>
</gene>
<dbReference type="EMBL" id="JBHMCA010000020">
    <property type="protein sequence ID" value="MFB9443223.1"/>
    <property type="molecule type" value="Genomic_DNA"/>
</dbReference>
<evidence type="ECO:0000256" key="1">
    <source>
        <dbReference type="SAM" id="Phobius"/>
    </source>
</evidence>
<keyword evidence="1" id="KW-0472">Membrane</keyword>
<accession>A0ABV5M3B1</accession>
<dbReference type="Proteomes" id="UP001589608">
    <property type="component" value="Unassembled WGS sequence"/>
</dbReference>
<name>A0ABV5M3B1_9ACTN</name>
<feature type="transmembrane region" description="Helical" evidence="1">
    <location>
        <begin position="48"/>
        <end position="69"/>
    </location>
</feature>
<reference evidence="2 3" key="1">
    <citation type="submission" date="2024-09" db="EMBL/GenBank/DDBJ databases">
        <authorList>
            <person name="Sun Q."/>
            <person name="Mori K."/>
        </authorList>
    </citation>
    <scope>NUCLEOTIDE SEQUENCE [LARGE SCALE GENOMIC DNA]</scope>
    <source>
        <strain evidence="2 3">JCM 3307</strain>
    </source>
</reference>
<evidence type="ECO:0000313" key="3">
    <source>
        <dbReference type="Proteomes" id="UP001589608"/>
    </source>
</evidence>
<dbReference type="RefSeq" id="WP_223103662.1">
    <property type="nucleotide sequence ID" value="NZ_CP061913.1"/>
</dbReference>
<comment type="caution">
    <text evidence="2">The sequence shown here is derived from an EMBL/GenBank/DDBJ whole genome shotgun (WGS) entry which is preliminary data.</text>
</comment>
<proteinExistence type="predicted"/>
<evidence type="ECO:0000313" key="2">
    <source>
        <dbReference type="EMBL" id="MFB9443223.1"/>
    </source>
</evidence>
<organism evidence="2 3">
    <name type="scientific">Dactylosporangium vinaceum</name>
    <dbReference type="NCBI Taxonomy" id="53362"/>
    <lineage>
        <taxon>Bacteria</taxon>
        <taxon>Bacillati</taxon>
        <taxon>Actinomycetota</taxon>
        <taxon>Actinomycetes</taxon>
        <taxon>Micromonosporales</taxon>
        <taxon>Micromonosporaceae</taxon>
        <taxon>Dactylosporangium</taxon>
    </lineage>
</organism>
<sequence length="336" mass="36092">MPSRFGNVVRVHRRYPGAACMGGLFGGAGIVLFVALPVAASPLGDSRWLPGILFAIGCVAGLVVARPWWRAATRLDRYLVAEQGVLVWSPQCDDVTDAIAWSAVKRVSARRVTWDDPDGRAHGHVIPPVMGRRDLLRSFERGVPIAASRRRRIVTAATAAAAILLFCGPPVWFGAVPTVVEIVRGEQPRSVFDLARLCTGGAPFRGAPAYHGAGPHPIAVVHSTFVAHVVGPGDAAQLVACGHVTGRLDPKPATYCNYYGGTVEYYTAHFEYDVREARTARHVATLRADSGPPPRECAERYVFTDPGSDIVEIDLPPEDDQLDSAFNAVLRNDAGG</sequence>
<feature type="transmembrane region" description="Helical" evidence="1">
    <location>
        <begin position="153"/>
        <end position="173"/>
    </location>
</feature>
<keyword evidence="1" id="KW-1133">Transmembrane helix</keyword>
<keyword evidence="3" id="KW-1185">Reference proteome</keyword>